<evidence type="ECO:0000256" key="4">
    <source>
        <dbReference type="ARBA" id="ARBA00022729"/>
    </source>
</evidence>
<name>A0A9D2PXG9_9MICO</name>
<dbReference type="PANTHER" id="PTHR43649:SF31">
    <property type="entry name" value="SN-GLYCEROL-3-PHOSPHATE-BINDING PERIPLASMIC PROTEIN UGPB"/>
    <property type="match status" value="1"/>
</dbReference>
<dbReference type="InterPro" id="IPR022386">
    <property type="entry name" value="Chitin_NgcE"/>
</dbReference>
<dbReference type="InterPro" id="IPR050490">
    <property type="entry name" value="Bact_solute-bd_prot1"/>
</dbReference>
<reference evidence="6" key="1">
    <citation type="journal article" date="2021" name="PeerJ">
        <title>Extensive microbial diversity within the chicken gut microbiome revealed by metagenomics and culture.</title>
        <authorList>
            <person name="Gilroy R."/>
            <person name="Ravi A."/>
            <person name="Getino M."/>
            <person name="Pursley I."/>
            <person name="Horton D.L."/>
            <person name="Alikhan N.F."/>
            <person name="Baker D."/>
            <person name="Gharbi K."/>
            <person name="Hall N."/>
            <person name="Watson M."/>
            <person name="Adriaenssens E.M."/>
            <person name="Foster-Nyarko E."/>
            <person name="Jarju S."/>
            <person name="Secka A."/>
            <person name="Antonio M."/>
            <person name="Oren A."/>
            <person name="Chaudhuri R.R."/>
            <person name="La Ragione R."/>
            <person name="Hildebrand F."/>
            <person name="Pallen M.J."/>
        </authorList>
    </citation>
    <scope>NUCLEOTIDE SEQUENCE</scope>
    <source>
        <strain evidence="6">CHK130-7132</strain>
    </source>
</reference>
<evidence type="ECO:0000313" key="7">
    <source>
        <dbReference type="Proteomes" id="UP000823854"/>
    </source>
</evidence>
<comment type="similarity">
    <text evidence="2">Belongs to the bacterial solute-binding protein 1 family.</text>
</comment>
<comment type="subcellular location">
    <subcellularLocation>
        <location evidence="1">Cell envelope</location>
    </subcellularLocation>
</comment>
<evidence type="ECO:0000313" key="6">
    <source>
        <dbReference type="EMBL" id="HJC68476.1"/>
    </source>
</evidence>
<dbReference type="InterPro" id="IPR006059">
    <property type="entry name" value="SBP"/>
</dbReference>
<dbReference type="EMBL" id="DWWC01000043">
    <property type="protein sequence ID" value="HJC68476.1"/>
    <property type="molecule type" value="Genomic_DNA"/>
</dbReference>
<accession>A0A9D2PXG9</accession>
<gene>
    <name evidence="6" type="primary">ngcE</name>
    <name evidence="6" type="ORF">H9932_02200</name>
</gene>
<protein>
    <submittedName>
        <fullName evidence="6">N-acetylglucosamine/diacetylchitobiose ABC transporter substrate-binding protein</fullName>
    </submittedName>
</protein>
<dbReference type="AlphaFoldDB" id="A0A9D2PXG9"/>
<dbReference type="PANTHER" id="PTHR43649">
    <property type="entry name" value="ARABINOSE-BINDING PROTEIN-RELATED"/>
    <property type="match status" value="1"/>
</dbReference>
<evidence type="ECO:0000256" key="1">
    <source>
        <dbReference type="ARBA" id="ARBA00004196"/>
    </source>
</evidence>
<dbReference type="GO" id="GO:0030313">
    <property type="term" value="C:cell envelope"/>
    <property type="evidence" value="ECO:0007669"/>
    <property type="project" value="UniProtKB-SubCell"/>
</dbReference>
<evidence type="ECO:0000256" key="3">
    <source>
        <dbReference type="ARBA" id="ARBA00022448"/>
    </source>
</evidence>
<dbReference type="SUPFAM" id="SSF53850">
    <property type="entry name" value="Periplasmic binding protein-like II"/>
    <property type="match status" value="1"/>
</dbReference>
<keyword evidence="3" id="KW-0813">Transport</keyword>
<comment type="caution">
    <text evidence="6">The sequence shown here is derived from an EMBL/GenBank/DDBJ whole genome shotgun (WGS) entry which is preliminary data.</text>
</comment>
<dbReference type="InterPro" id="IPR006311">
    <property type="entry name" value="TAT_signal"/>
</dbReference>
<organism evidence="6 7">
    <name type="scientific">Candidatus Brachybacterium intestinipullorum</name>
    <dbReference type="NCBI Taxonomy" id="2838512"/>
    <lineage>
        <taxon>Bacteria</taxon>
        <taxon>Bacillati</taxon>
        <taxon>Actinomycetota</taxon>
        <taxon>Actinomycetes</taxon>
        <taxon>Micrococcales</taxon>
        <taxon>Dermabacteraceae</taxon>
        <taxon>Brachybacterium</taxon>
    </lineage>
</organism>
<dbReference type="Pfam" id="PF13416">
    <property type="entry name" value="SBP_bac_8"/>
    <property type="match status" value="1"/>
</dbReference>
<evidence type="ECO:0000256" key="2">
    <source>
        <dbReference type="ARBA" id="ARBA00008520"/>
    </source>
</evidence>
<dbReference type="Gene3D" id="3.40.190.10">
    <property type="entry name" value="Periplasmic binding protein-like II"/>
    <property type="match status" value="2"/>
</dbReference>
<dbReference type="NCBIfam" id="TIGR03851">
    <property type="entry name" value="chitin_NgcE"/>
    <property type="match status" value="1"/>
</dbReference>
<sequence length="490" mass="51947">MSTQHESPESSTESLETPLDRLAASRRRFLSLASLGTGAVALSACATGGGGDDDDSGGDVAEGGGEVSDDNPFGVDPSKPVEVVIFDGGYGDQYAKDAGEAMAALHEGIEVNVSSTVDIQPELQPRFVAGEPPDLYDNSGAQSMNTAALVSEGQLSDLAALIQAPSLDGGTVEDSLLPGALEPGTYSGTLYSLNYVYTVFALWYSAKQFEEKGWSAPVTWEDVMTIGEEAKKEKLSLFAYGGQNAADYYHTLAISMAVKEGGPEVATMLDKLDAGAYEQDAVVKAFAAIEEAVKADFFLPGGSGIKHTDAQAQWVSGKAVMYPSGSWIENEQKGVTPEDYEMTGCPEPQLSSSAAMPAEAIHGTAGEPFQVPAQAKNGAGGLEFLRVMLSKEQAQNFAKVTSSTTVVKDSVPDDAFGSTALASVNEMIKAAGENVYTWNFTDWYNLGTDFKPLWNEFLNGDIGADEARERSQELVDGVREDDSVDKFDVE</sequence>
<keyword evidence="4" id="KW-0732">Signal</keyword>
<dbReference type="Proteomes" id="UP000823854">
    <property type="component" value="Unassembled WGS sequence"/>
</dbReference>
<reference evidence="6" key="2">
    <citation type="submission" date="2021-04" db="EMBL/GenBank/DDBJ databases">
        <authorList>
            <person name="Gilroy R."/>
        </authorList>
    </citation>
    <scope>NUCLEOTIDE SEQUENCE</scope>
    <source>
        <strain evidence="6">CHK130-7132</strain>
    </source>
</reference>
<evidence type="ECO:0000256" key="5">
    <source>
        <dbReference type="SAM" id="MobiDB-lite"/>
    </source>
</evidence>
<dbReference type="PROSITE" id="PS51318">
    <property type="entry name" value="TAT"/>
    <property type="match status" value="1"/>
</dbReference>
<feature type="region of interest" description="Disordered" evidence="5">
    <location>
        <begin position="44"/>
        <end position="78"/>
    </location>
</feature>
<proteinExistence type="inferred from homology"/>